<comment type="caution">
    <text evidence="1">The sequence shown here is derived from an EMBL/GenBank/DDBJ whole genome shotgun (WGS) entry which is preliminary data.</text>
</comment>
<gene>
    <name evidence="1" type="primary">Erv31_6</name>
    <name evidence="1" type="ORF">PRUHIM_R15121</name>
</gene>
<dbReference type="Proteomes" id="UP000566454">
    <property type="component" value="Unassembled WGS sequence"/>
</dbReference>
<reference evidence="1 2" key="1">
    <citation type="submission" date="2019-09" db="EMBL/GenBank/DDBJ databases">
        <title>Bird 10,000 Genomes (B10K) Project - Family phase.</title>
        <authorList>
            <person name="Zhang G."/>
        </authorList>
    </citation>
    <scope>NUCLEOTIDE SEQUENCE [LARGE SCALE GENOMIC DNA]</scope>
    <source>
        <strain evidence="1">B10K-DU-013-18</strain>
        <tissue evidence="1">Muscle</tissue>
    </source>
</reference>
<name>A0A7K5REH6_9PASE</name>
<evidence type="ECO:0000313" key="1">
    <source>
        <dbReference type="EMBL" id="NWT77280.1"/>
    </source>
</evidence>
<sequence>MLNHIIRLQAIIKMITNKAAQALELISSQRSQTRTIVYQNRLALNYLLAKESTFIVGY</sequence>
<dbReference type="SUPFAM" id="SSF58069">
    <property type="entry name" value="Virus ectodomain"/>
    <property type="match status" value="1"/>
</dbReference>
<evidence type="ECO:0000313" key="2">
    <source>
        <dbReference type="Proteomes" id="UP000566454"/>
    </source>
</evidence>
<feature type="non-terminal residue" evidence="1">
    <location>
        <position position="58"/>
    </location>
</feature>
<proteinExistence type="predicted"/>
<protein>
    <submittedName>
        <fullName evidence="1">ENR1 protein</fullName>
    </submittedName>
</protein>
<dbReference type="OrthoDB" id="8949317at2759"/>
<keyword evidence="2" id="KW-1185">Reference proteome</keyword>
<dbReference type="AlphaFoldDB" id="A0A7K5REH6"/>
<dbReference type="EMBL" id="VYZK01002352">
    <property type="protein sequence ID" value="NWT77280.1"/>
    <property type="molecule type" value="Genomic_DNA"/>
</dbReference>
<dbReference type="Gene3D" id="1.10.287.210">
    <property type="match status" value="1"/>
</dbReference>
<organism evidence="1 2">
    <name type="scientific">Prunella himalayana</name>
    <dbReference type="NCBI Taxonomy" id="670356"/>
    <lineage>
        <taxon>Eukaryota</taxon>
        <taxon>Metazoa</taxon>
        <taxon>Chordata</taxon>
        <taxon>Craniata</taxon>
        <taxon>Vertebrata</taxon>
        <taxon>Euteleostomi</taxon>
        <taxon>Archelosauria</taxon>
        <taxon>Archosauria</taxon>
        <taxon>Dinosauria</taxon>
        <taxon>Saurischia</taxon>
        <taxon>Theropoda</taxon>
        <taxon>Coelurosauria</taxon>
        <taxon>Aves</taxon>
        <taxon>Neognathae</taxon>
        <taxon>Neoaves</taxon>
        <taxon>Telluraves</taxon>
        <taxon>Australaves</taxon>
        <taxon>Passeriformes</taxon>
        <taxon>Passeroidea</taxon>
        <taxon>Prunellidae</taxon>
        <taxon>Prunella</taxon>
    </lineage>
</organism>
<accession>A0A7K5REH6</accession>
<feature type="non-terminal residue" evidence="1">
    <location>
        <position position="1"/>
    </location>
</feature>